<comment type="function">
    <text evidence="14">Member of the two-component regulatory system NreB/NreC involved in the control of dissimilatory nitrate/nitrite reduction in response to oxygen. NreB functions as a direct oxygen sensor histidine kinase which is autophosphorylated, in the absence of oxygen, probably at the conserved histidine residue, and transfers its phosphate group probably to a conserved aspartate residue of NreC. NreB/NreC activates the expression of the nitrate (narGHJI) and nitrite (nir) reductase operons, as well as the putative nitrate transporter gene narT.</text>
</comment>
<evidence type="ECO:0000256" key="16">
    <source>
        <dbReference type="SAM" id="Coils"/>
    </source>
</evidence>
<feature type="domain" description="Histidine kinase" evidence="19">
    <location>
        <begin position="220"/>
        <end position="421"/>
    </location>
</feature>
<keyword evidence="11" id="KW-0408">Iron</keyword>
<dbReference type="InterPro" id="IPR050482">
    <property type="entry name" value="Sensor_HK_TwoCompSys"/>
</dbReference>
<evidence type="ECO:0000256" key="8">
    <source>
        <dbReference type="ARBA" id="ARBA00022679"/>
    </source>
</evidence>
<dbReference type="EC" id="2.7.13.3" evidence="4"/>
<evidence type="ECO:0000256" key="3">
    <source>
        <dbReference type="ARBA" id="ARBA00004496"/>
    </source>
</evidence>
<feature type="transmembrane region" description="Helical" evidence="18">
    <location>
        <begin position="127"/>
        <end position="147"/>
    </location>
</feature>
<dbReference type="GO" id="GO:0051539">
    <property type="term" value="F:4 iron, 4 sulfur cluster binding"/>
    <property type="evidence" value="ECO:0007669"/>
    <property type="project" value="UniProtKB-KW"/>
</dbReference>
<dbReference type="Gene3D" id="1.20.5.1930">
    <property type="match status" value="1"/>
</dbReference>
<dbReference type="GO" id="GO:0005737">
    <property type="term" value="C:cytoplasm"/>
    <property type="evidence" value="ECO:0007669"/>
    <property type="project" value="UniProtKB-SubCell"/>
</dbReference>
<keyword evidence="8" id="KW-0808">Transferase</keyword>
<feature type="compositionally biased region" description="Polar residues" evidence="17">
    <location>
        <begin position="1"/>
        <end position="10"/>
    </location>
</feature>
<keyword evidence="21" id="KW-1185">Reference proteome</keyword>
<keyword evidence="9" id="KW-0479">Metal-binding</keyword>
<evidence type="ECO:0000259" key="19">
    <source>
        <dbReference type="PROSITE" id="PS50109"/>
    </source>
</evidence>
<evidence type="ECO:0000256" key="15">
    <source>
        <dbReference type="ARBA" id="ARBA00030800"/>
    </source>
</evidence>
<gene>
    <name evidence="20" type="ORF">AWU67_14140</name>
</gene>
<feature type="transmembrane region" description="Helical" evidence="18">
    <location>
        <begin position="91"/>
        <end position="115"/>
    </location>
</feature>
<dbReference type="PANTHER" id="PTHR24421">
    <property type="entry name" value="NITRATE/NITRITE SENSOR PROTEIN NARX-RELATED"/>
    <property type="match status" value="1"/>
</dbReference>
<dbReference type="GO" id="GO:0046983">
    <property type="term" value="F:protein dimerization activity"/>
    <property type="evidence" value="ECO:0007669"/>
    <property type="project" value="InterPro"/>
</dbReference>
<reference evidence="20 21" key="1">
    <citation type="journal article" date="2016" name="J. Biotechnol.">
        <title>First complete genome sequence of a species in the genus Microterricola, an extremophilic cold active enzyme producing bacterial strain ERGS5:02 isolated from Sikkim Himalaya.</title>
        <authorList>
            <person name="Himanshu"/>
            <person name="Swarnkar M.K."/>
            <person name="Singh D."/>
            <person name="Kumar R."/>
        </authorList>
    </citation>
    <scope>NUCLEOTIDE SEQUENCE [LARGE SCALE GENOMIC DNA]</scope>
    <source>
        <strain evidence="20 21">ERGS5:02</strain>
    </source>
</reference>
<sequence length="427" mass="45339">MARTLLTQPSPDDAGAQGVRRTPRALSTTIRSMQFGLHLITAALIVVAASRALLDDMPLVPVLTGSLAFAGWYLGGILLADRVHGRQVAGWWLAGLAVIWVGAVTASAEFIWLAFPLWLLAGYILRLRWAVLFSIGIFAVVLAAPILQFGTISYATIIGPLLGGTFALSIARGYVELVNDLRERQRLVASLVQAQAEMAALQEELAETQRLAGAKAERTRISRDIHDTIAQGFSSISLLARAALENGQTENGRMPRTLEQIDAIARDNLVDVRRIVAALAPSELEEDALAGAIRRMLDRLTAEAGIETELRVDDGLPALPTTVEVALLRTAQSALANVRQHAGASRVVVNLADAGDSVRLDIVDDGHGFDARAWDAGTGTSGGGYGLHSMRARLRELGGGLDVESAPGEGAALSAHVPLARALKEGI</sequence>
<comment type="cofactor">
    <cofactor evidence="2">
        <name>[4Fe-4S] cluster</name>
        <dbReference type="ChEBI" id="CHEBI:49883"/>
    </cofactor>
</comment>
<dbReference type="GO" id="GO:0016020">
    <property type="term" value="C:membrane"/>
    <property type="evidence" value="ECO:0007669"/>
    <property type="project" value="InterPro"/>
</dbReference>
<keyword evidence="18" id="KW-0472">Membrane</keyword>
<feature type="transmembrane region" description="Helical" evidence="18">
    <location>
        <begin position="154"/>
        <end position="175"/>
    </location>
</feature>
<feature type="region of interest" description="Disordered" evidence="17">
    <location>
        <begin position="1"/>
        <end position="21"/>
    </location>
</feature>
<evidence type="ECO:0000256" key="12">
    <source>
        <dbReference type="ARBA" id="ARBA00023012"/>
    </source>
</evidence>
<protein>
    <recommendedName>
        <fullName evidence="5">Oxygen sensor histidine kinase NreB</fullName>
        <ecNumber evidence="4">2.7.13.3</ecNumber>
    </recommendedName>
    <alternativeName>
        <fullName evidence="15">Nitrogen regulation protein B</fullName>
    </alternativeName>
</protein>
<dbReference type="InterPro" id="IPR036890">
    <property type="entry name" value="HATPase_C_sf"/>
</dbReference>
<dbReference type="PRINTS" id="PR00344">
    <property type="entry name" value="BCTRLSENSOR"/>
</dbReference>
<proteinExistence type="predicted"/>
<dbReference type="Gene3D" id="3.30.565.10">
    <property type="entry name" value="Histidine kinase-like ATPase, C-terminal domain"/>
    <property type="match status" value="1"/>
</dbReference>
<dbReference type="KEGG" id="mvd:AWU67_14140"/>
<dbReference type="InterPro" id="IPR003594">
    <property type="entry name" value="HATPase_dom"/>
</dbReference>
<keyword evidence="10 20" id="KW-0418">Kinase</keyword>
<comment type="catalytic activity">
    <reaction evidence="1">
        <text>ATP + protein L-histidine = ADP + protein N-phospho-L-histidine.</text>
        <dbReference type="EC" id="2.7.13.3"/>
    </reaction>
</comment>
<name>A0A0Y0P8G1_9MICO</name>
<keyword evidence="18" id="KW-0812">Transmembrane</keyword>
<evidence type="ECO:0000313" key="21">
    <source>
        <dbReference type="Proteomes" id="UP000058305"/>
    </source>
</evidence>
<feature type="coiled-coil region" evidence="16">
    <location>
        <begin position="184"/>
        <end position="218"/>
    </location>
</feature>
<evidence type="ECO:0000256" key="18">
    <source>
        <dbReference type="SAM" id="Phobius"/>
    </source>
</evidence>
<evidence type="ECO:0000256" key="9">
    <source>
        <dbReference type="ARBA" id="ARBA00022723"/>
    </source>
</evidence>
<feature type="transmembrane region" description="Helical" evidence="18">
    <location>
        <begin position="60"/>
        <end position="79"/>
    </location>
</feature>
<dbReference type="RefSeq" id="WP_067232837.1">
    <property type="nucleotide sequence ID" value="NZ_CP014145.1"/>
</dbReference>
<dbReference type="InterPro" id="IPR004358">
    <property type="entry name" value="Sig_transdc_His_kin-like_C"/>
</dbReference>
<evidence type="ECO:0000256" key="13">
    <source>
        <dbReference type="ARBA" id="ARBA00023014"/>
    </source>
</evidence>
<organism evidence="20 21">
    <name type="scientific">Microterricola viridarii</name>
    <dbReference type="NCBI Taxonomy" id="412690"/>
    <lineage>
        <taxon>Bacteria</taxon>
        <taxon>Bacillati</taxon>
        <taxon>Actinomycetota</taxon>
        <taxon>Actinomycetes</taxon>
        <taxon>Micrococcales</taxon>
        <taxon>Microbacteriaceae</taxon>
        <taxon>Microterricola</taxon>
    </lineage>
</organism>
<keyword evidence="18" id="KW-1133">Transmembrane helix</keyword>
<dbReference type="EMBL" id="CP014145">
    <property type="protein sequence ID" value="AMB60564.1"/>
    <property type="molecule type" value="Genomic_DNA"/>
</dbReference>
<evidence type="ECO:0000256" key="14">
    <source>
        <dbReference type="ARBA" id="ARBA00024827"/>
    </source>
</evidence>
<dbReference type="GO" id="GO:0046872">
    <property type="term" value="F:metal ion binding"/>
    <property type="evidence" value="ECO:0007669"/>
    <property type="project" value="UniProtKB-KW"/>
</dbReference>
<evidence type="ECO:0000256" key="17">
    <source>
        <dbReference type="SAM" id="MobiDB-lite"/>
    </source>
</evidence>
<dbReference type="Pfam" id="PF07730">
    <property type="entry name" value="HisKA_3"/>
    <property type="match status" value="1"/>
</dbReference>
<evidence type="ECO:0000256" key="5">
    <source>
        <dbReference type="ARBA" id="ARBA00017322"/>
    </source>
</evidence>
<dbReference type="InterPro" id="IPR005467">
    <property type="entry name" value="His_kinase_dom"/>
</dbReference>
<evidence type="ECO:0000313" key="20">
    <source>
        <dbReference type="EMBL" id="AMB60564.1"/>
    </source>
</evidence>
<dbReference type="PIRSF" id="PIRSF037434">
    <property type="entry name" value="STHK_ChrS"/>
    <property type="match status" value="1"/>
</dbReference>
<evidence type="ECO:0000256" key="7">
    <source>
        <dbReference type="ARBA" id="ARBA00022490"/>
    </source>
</evidence>
<dbReference type="Pfam" id="PF02518">
    <property type="entry name" value="HATPase_c"/>
    <property type="match status" value="1"/>
</dbReference>
<accession>A0A0Y0P8G1</accession>
<dbReference type="GO" id="GO:0000155">
    <property type="term" value="F:phosphorelay sensor kinase activity"/>
    <property type="evidence" value="ECO:0007669"/>
    <property type="project" value="InterPro"/>
</dbReference>
<evidence type="ECO:0000256" key="2">
    <source>
        <dbReference type="ARBA" id="ARBA00001966"/>
    </source>
</evidence>
<dbReference type="InterPro" id="IPR017205">
    <property type="entry name" value="Sig_transdc_His_kinase_ChrS"/>
</dbReference>
<evidence type="ECO:0000256" key="11">
    <source>
        <dbReference type="ARBA" id="ARBA00023004"/>
    </source>
</evidence>
<evidence type="ECO:0000256" key="6">
    <source>
        <dbReference type="ARBA" id="ARBA00022485"/>
    </source>
</evidence>
<dbReference type="Proteomes" id="UP000058305">
    <property type="component" value="Chromosome"/>
</dbReference>
<dbReference type="OrthoDB" id="144293at2"/>
<dbReference type="SUPFAM" id="SSF55874">
    <property type="entry name" value="ATPase domain of HSP90 chaperone/DNA topoisomerase II/histidine kinase"/>
    <property type="match status" value="1"/>
</dbReference>
<evidence type="ECO:0000256" key="4">
    <source>
        <dbReference type="ARBA" id="ARBA00012438"/>
    </source>
</evidence>
<feature type="transmembrane region" description="Helical" evidence="18">
    <location>
        <begin position="35"/>
        <end position="54"/>
    </location>
</feature>
<dbReference type="InterPro" id="IPR011712">
    <property type="entry name" value="Sig_transdc_His_kin_sub3_dim/P"/>
</dbReference>
<evidence type="ECO:0000256" key="1">
    <source>
        <dbReference type="ARBA" id="ARBA00000085"/>
    </source>
</evidence>
<dbReference type="CDD" id="cd16917">
    <property type="entry name" value="HATPase_UhpB-NarQ-NarX-like"/>
    <property type="match status" value="1"/>
</dbReference>
<keyword evidence="7" id="KW-0963">Cytoplasm</keyword>
<keyword evidence="12" id="KW-0902">Two-component regulatory system</keyword>
<dbReference type="PROSITE" id="PS50109">
    <property type="entry name" value="HIS_KIN"/>
    <property type="match status" value="1"/>
</dbReference>
<dbReference type="AlphaFoldDB" id="A0A0Y0P8G1"/>
<evidence type="ECO:0000256" key="10">
    <source>
        <dbReference type="ARBA" id="ARBA00022777"/>
    </source>
</evidence>
<keyword evidence="6" id="KW-0004">4Fe-4S</keyword>
<dbReference type="SMART" id="SM00387">
    <property type="entry name" value="HATPase_c"/>
    <property type="match status" value="1"/>
</dbReference>
<reference evidence="21" key="2">
    <citation type="submission" date="2016-01" db="EMBL/GenBank/DDBJ databases">
        <title>First complete genome sequence of a species in the genus Microterricola, an extremophilic cold active enzyme producing strain ERGS5:02 isolated from Sikkim Himalaya.</title>
        <authorList>
            <person name="Kumar R."/>
            <person name="Singh D."/>
            <person name="Swarnkar M.K."/>
        </authorList>
    </citation>
    <scope>NUCLEOTIDE SEQUENCE [LARGE SCALE GENOMIC DNA]</scope>
    <source>
        <strain evidence="21">ERGS5:02</strain>
    </source>
</reference>
<keyword evidence="16" id="KW-0175">Coiled coil</keyword>
<keyword evidence="13" id="KW-0411">Iron-sulfur</keyword>
<comment type="subcellular location">
    <subcellularLocation>
        <location evidence="3">Cytoplasm</location>
    </subcellularLocation>
</comment>